<evidence type="ECO:0000313" key="2">
    <source>
        <dbReference type="EMBL" id="CAB4643002.1"/>
    </source>
</evidence>
<accession>A0A6J6K103</accession>
<dbReference type="EMBL" id="CAEZVQ010000188">
    <property type="protein sequence ID" value="CAB4643002.1"/>
    <property type="molecule type" value="Genomic_DNA"/>
</dbReference>
<organism evidence="2">
    <name type="scientific">freshwater metagenome</name>
    <dbReference type="NCBI Taxonomy" id="449393"/>
    <lineage>
        <taxon>unclassified sequences</taxon>
        <taxon>metagenomes</taxon>
        <taxon>ecological metagenomes</taxon>
    </lineage>
</organism>
<sequence length="47" mass="5070">MLGKLEEAYDAMNGVSSGEQDSPMEIPSVEDLAAEVEQFLRDQQPGG</sequence>
<gene>
    <name evidence="2" type="ORF">UFOPK2086_01148</name>
</gene>
<protein>
    <submittedName>
        <fullName evidence="2">Unannotated protein</fullName>
    </submittedName>
</protein>
<dbReference type="AlphaFoldDB" id="A0A6J6K103"/>
<name>A0A6J6K103_9ZZZZ</name>
<proteinExistence type="predicted"/>
<reference evidence="2" key="1">
    <citation type="submission" date="2020-05" db="EMBL/GenBank/DDBJ databases">
        <authorList>
            <person name="Chiriac C."/>
            <person name="Salcher M."/>
            <person name="Ghai R."/>
            <person name="Kavagutti S V."/>
        </authorList>
    </citation>
    <scope>NUCLEOTIDE SEQUENCE</scope>
</reference>
<evidence type="ECO:0000256" key="1">
    <source>
        <dbReference type="SAM" id="MobiDB-lite"/>
    </source>
</evidence>
<feature type="region of interest" description="Disordered" evidence="1">
    <location>
        <begin position="1"/>
        <end position="28"/>
    </location>
</feature>